<keyword evidence="1" id="KW-1015">Disulfide bond</keyword>
<evidence type="ECO:0000313" key="4">
    <source>
        <dbReference type="EMBL" id="MEQ2225763.1"/>
    </source>
</evidence>
<evidence type="ECO:0000259" key="3">
    <source>
        <dbReference type="PROSITE" id="PS50041"/>
    </source>
</evidence>
<evidence type="ECO:0000256" key="2">
    <source>
        <dbReference type="SAM" id="SignalP"/>
    </source>
</evidence>
<feature type="chain" id="PRO_5045570582" description="C-type lectin domain-containing protein" evidence="2">
    <location>
        <begin position="22"/>
        <end position="307"/>
    </location>
</feature>
<sequence length="307" mass="35523">MMEKILLGVVFLADCLILSSCVTHHFIFVSQSLTWTEAQNYCREKYTDLATIKNDEEMKQLNNTLKSALHISEAWIGVYSVIDWKWSNGFNGSGADYRNWATYDDDPDFVSANQFCVCTDLHGRWWDDYCTLEYPFICYNGTQLHPEFVLVNKPMNWIKAKEYCRNNFIDLATVRNNNENQKFQSLVPSGNWAWIGLFRDPDFYWSDRSNFLFSNWGTGSNLIGSMTAICGETSLTKSGNWKFRSCETQLPFICYSIQAEMKHTVKLSLKTEDSDDVINPVLKGKLQKKLQDRLEEKGVTGITMKWI</sequence>
<dbReference type="InterPro" id="IPR001304">
    <property type="entry name" value="C-type_lectin-like"/>
</dbReference>
<comment type="caution">
    <text evidence="4">The sequence shown here is derived from an EMBL/GenBank/DDBJ whole genome shotgun (WGS) entry which is preliminary data.</text>
</comment>
<keyword evidence="2" id="KW-0732">Signal</keyword>
<dbReference type="PANTHER" id="PTHR45784:SF3">
    <property type="entry name" value="C-TYPE LECTIN DOMAIN FAMILY 4 MEMBER K-LIKE-RELATED"/>
    <property type="match status" value="1"/>
</dbReference>
<accession>A0ABV0T1E9</accession>
<gene>
    <name evidence="4" type="ORF">ILYODFUR_020667</name>
</gene>
<dbReference type="InterPro" id="IPR018378">
    <property type="entry name" value="C-type_lectin_CS"/>
</dbReference>
<dbReference type="PROSITE" id="PS00615">
    <property type="entry name" value="C_TYPE_LECTIN_1"/>
    <property type="match status" value="1"/>
</dbReference>
<dbReference type="InterPro" id="IPR016186">
    <property type="entry name" value="C-type_lectin-like/link_sf"/>
</dbReference>
<dbReference type="PANTHER" id="PTHR45784">
    <property type="entry name" value="C-TYPE LECTIN DOMAIN FAMILY 20 MEMBER A-RELATED"/>
    <property type="match status" value="1"/>
</dbReference>
<reference evidence="4 5" key="1">
    <citation type="submission" date="2021-06" db="EMBL/GenBank/DDBJ databases">
        <authorList>
            <person name="Palmer J.M."/>
        </authorList>
    </citation>
    <scope>NUCLEOTIDE SEQUENCE [LARGE SCALE GENOMIC DNA]</scope>
    <source>
        <strain evidence="5">if_2019</strain>
        <tissue evidence="4">Muscle</tissue>
    </source>
</reference>
<evidence type="ECO:0000313" key="5">
    <source>
        <dbReference type="Proteomes" id="UP001482620"/>
    </source>
</evidence>
<dbReference type="SUPFAM" id="SSF56436">
    <property type="entry name" value="C-type lectin-like"/>
    <property type="match status" value="2"/>
</dbReference>
<protein>
    <recommendedName>
        <fullName evidence="3">C-type lectin domain-containing protein</fullName>
    </recommendedName>
</protein>
<dbReference type="InterPro" id="IPR016187">
    <property type="entry name" value="CTDL_fold"/>
</dbReference>
<keyword evidence="5" id="KW-1185">Reference proteome</keyword>
<dbReference type="Gene3D" id="3.10.100.10">
    <property type="entry name" value="Mannose-Binding Protein A, subunit A"/>
    <property type="match status" value="2"/>
</dbReference>
<feature type="domain" description="C-type lectin" evidence="3">
    <location>
        <begin position="134"/>
        <end position="255"/>
    </location>
</feature>
<feature type="domain" description="C-type lectin" evidence="3">
    <location>
        <begin position="26"/>
        <end position="139"/>
    </location>
</feature>
<organism evidence="4 5">
    <name type="scientific">Ilyodon furcidens</name>
    <name type="common">goldbreast splitfin</name>
    <dbReference type="NCBI Taxonomy" id="33524"/>
    <lineage>
        <taxon>Eukaryota</taxon>
        <taxon>Metazoa</taxon>
        <taxon>Chordata</taxon>
        <taxon>Craniata</taxon>
        <taxon>Vertebrata</taxon>
        <taxon>Euteleostomi</taxon>
        <taxon>Actinopterygii</taxon>
        <taxon>Neopterygii</taxon>
        <taxon>Teleostei</taxon>
        <taxon>Neoteleostei</taxon>
        <taxon>Acanthomorphata</taxon>
        <taxon>Ovalentaria</taxon>
        <taxon>Atherinomorphae</taxon>
        <taxon>Cyprinodontiformes</taxon>
        <taxon>Goodeidae</taxon>
        <taxon>Ilyodon</taxon>
    </lineage>
</organism>
<feature type="signal peptide" evidence="2">
    <location>
        <begin position="1"/>
        <end position="21"/>
    </location>
</feature>
<dbReference type="Proteomes" id="UP001482620">
    <property type="component" value="Unassembled WGS sequence"/>
</dbReference>
<name>A0ABV0T1E9_9TELE</name>
<dbReference type="PROSITE" id="PS50041">
    <property type="entry name" value="C_TYPE_LECTIN_2"/>
    <property type="match status" value="2"/>
</dbReference>
<dbReference type="Pfam" id="PF00059">
    <property type="entry name" value="Lectin_C"/>
    <property type="match status" value="2"/>
</dbReference>
<dbReference type="EMBL" id="JAHRIQ010013732">
    <property type="protein sequence ID" value="MEQ2225763.1"/>
    <property type="molecule type" value="Genomic_DNA"/>
</dbReference>
<proteinExistence type="predicted"/>
<dbReference type="SMART" id="SM00034">
    <property type="entry name" value="CLECT"/>
    <property type="match status" value="2"/>
</dbReference>
<evidence type="ECO:0000256" key="1">
    <source>
        <dbReference type="ARBA" id="ARBA00023157"/>
    </source>
</evidence>